<feature type="domain" description="HTH araC/xylS-type" evidence="5">
    <location>
        <begin position="245"/>
        <end position="343"/>
    </location>
</feature>
<feature type="compositionally biased region" description="Low complexity" evidence="4">
    <location>
        <begin position="17"/>
        <end position="30"/>
    </location>
</feature>
<name>A0ABS4X259_9MICO</name>
<sequence length="346" mass="38371">MSAAFLDAATTTNVHGAAAASRPSQAAVASTGADTMPSDARPQARTDRAQGNNFRPVLARTRAIHAPITPVAYDCVKLIVVRAGSAILLSEFGEEPVTVGDVVALGANILCGSEPEGSITVTTLYLDRDYVIDQVFWQHATLLSDRWDARDFADELYSEPAQILHLGEDRAGMLMPWLDEMVALSLDGPSPKKFYRMQALLFAVLDVITPYVRTTPVRRTQSQRLATWPGLHHHRRFAPLRAEVREAAALLHDTPAQRWTLHELAAAVHLSPSQLGRIFVDAYGKTPMTYLSTLRAERLARLLRETELPIELAMREVGWHSRGHAARMFRQAIGVTPTRYRQLSRH</sequence>
<accession>A0ABS4X259</accession>
<comment type="caution">
    <text evidence="6">The sequence shown here is derived from an EMBL/GenBank/DDBJ whole genome shotgun (WGS) entry which is preliminary data.</text>
</comment>
<dbReference type="Proteomes" id="UP001519290">
    <property type="component" value="Unassembled WGS sequence"/>
</dbReference>
<dbReference type="PANTHER" id="PTHR46796:SF13">
    <property type="entry name" value="HTH-TYPE TRANSCRIPTIONAL ACTIVATOR RHAS"/>
    <property type="match status" value="1"/>
</dbReference>
<dbReference type="PROSITE" id="PS01124">
    <property type="entry name" value="HTH_ARAC_FAMILY_2"/>
    <property type="match status" value="1"/>
</dbReference>
<dbReference type="Gene3D" id="1.10.10.60">
    <property type="entry name" value="Homeodomain-like"/>
    <property type="match status" value="2"/>
</dbReference>
<evidence type="ECO:0000256" key="4">
    <source>
        <dbReference type="SAM" id="MobiDB-lite"/>
    </source>
</evidence>
<dbReference type="InterPro" id="IPR009057">
    <property type="entry name" value="Homeodomain-like_sf"/>
</dbReference>
<evidence type="ECO:0000259" key="5">
    <source>
        <dbReference type="PROSITE" id="PS01124"/>
    </source>
</evidence>
<proteinExistence type="predicted"/>
<gene>
    <name evidence="6" type="ORF">JOF43_002430</name>
</gene>
<dbReference type="EMBL" id="JAGIOD010000001">
    <property type="protein sequence ID" value="MBP2382473.1"/>
    <property type="molecule type" value="Genomic_DNA"/>
</dbReference>
<feature type="region of interest" description="Disordered" evidence="4">
    <location>
        <begin position="16"/>
        <end position="52"/>
    </location>
</feature>
<dbReference type="Pfam" id="PF12833">
    <property type="entry name" value="HTH_18"/>
    <property type="match status" value="1"/>
</dbReference>
<protein>
    <submittedName>
        <fullName evidence="6">AraC-like DNA-binding protein</fullName>
    </submittedName>
</protein>
<dbReference type="PANTHER" id="PTHR46796">
    <property type="entry name" value="HTH-TYPE TRANSCRIPTIONAL ACTIVATOR RHAS-RELATED"/>
    <property type="match status" value="1"/>
</dbReference>
<dbReference type="SUPFAM" id="SSF46689">
    <property type="entry name" value="Homeodomain-like"/>
    <property type="match status" value="2"/>
</dbReference>
<evidence type="ECO:0000256" key="3">
    <source>
        <dbReference type="ARBA" id="ARBA00023163"/>
    </source>
</evidence>
<keyword evidence="7" id="KW-1185">Reference proteome</keyword>
<evidence type="ECO:0000256" key="1">
    <source>
        <dbReference type="ARBA" id="ARBA00023015"/>
    </source>
</evidence>
<evidence type="ECO:0000313" key="6">
    <source>
        <dbReference type="EMBL" id="MBP2382473.1"/>
    </source>
</evidence>
<keyword evidence="3" id="KW-0804">Transcription</keyword>
<dbReference type="SMART" id="SM00342">
    <property type="entry name" value="HTH_ARAC"/>
    <property type="match status" value="1"/>
</dbReference>
<reference evidence="6 7" key="1">
    <citation type="submission" date="2021-03" db="EMBL/GenBank/DDBJ databases">
        <title>Sequencing the genomes of 1000 actinobacteria strains.</title>
        <authorList>
            <person name="Klenk H.-P."/>
        </authorList>
    </citation>
    <scope>NUCLEOTIDE SEQUENCE [LARGE SCALE GENOMIC DNA]</scope>
    <source>
        <strain evidence="6 7">DSM 14566</strain>
    </source>
</reference>
<keyword evidence="1" id="KW-0805">Transcription regulation</keyword>
<organism evidence="6 7">
    <name type="scientific">Brachybacterium sacelli</name>
    <dbReference type="NCBI Taxonomy" id="173364"/>
    <lineage>
        <taxon>Bacteria</taxon>
        <taxon>Bacillati</taxon>
        <taxon>Actinomycetota</taxon>
        <taxon>Actinomycetes</taxon>
        <taxon>Micrococcales</taxon>
        <taxon>Dermabacteraceae</taxon>
        <taxon>Brachybacterium</taxon>
    </lineage>
</organism>
<dbReference type="InterPro" id="IPR050204">
    <property type="entry name" value="AraC_XylS_family_regulators"/>
</dbReference>
<evidence type="ECO:0000313" key="7">
    <source>
        <dbReference type="Proteomes" id="UP001519290"/>
    </source>
</evidence>
<keyword evidence="2" id="KW-0238">DNA-binding</keyword>
<dbReference type="InterPro" id="IPR018060">
    <property type="entry name" value="HTH_AraC"/>
</dbReference>
<evidence type="ECO:0000256" key="2">
    <source>
        <dbReference type="ARBA" id="ARBA00023125"/>
    </source>
</evidence>